<protein>
    <submittedName>
        <fullName evidence="4">4-hydroxythreonine-4-phosphate dehydrogenase PdxA</fullName>
    </submittedName>
</protein>
<keyword evidence="2" id="KW-0560">Oxidoreductase</keyword>
<organism evidence="4 5">
    <name type="scientific">Candidatus Opimibacter skivensis</name>
    <dbReference type="NCBI Taxonomy" id="2982028"/>
    <lineage>
        <taxon>Bacteria</taxon>
        <taxon>Pseudomonadati</taxon>
        <taxon>Bacteroidota</taxon>
        <taxon>Saprospiria</taxon>
        <taxon>Saprospirales</taxon>
        <taxon>Saprospiraceae</taxon>
        <taxon>Candidatus Opimibacter</taxon>
    </lineage>
</organism>
<name>A0A9D7XSR1_9BACT</name>
<dbReference type="InterPro" id="IPR005255">
    <property type="entry name" value="PdxA_fam"/>
</dbReference>
<gene>
    <name evidence="4" type="ORF">IPP15_10320</name>
</gene>
<dbReference type="GO" id="GO:0046872">
    <property type="term" value="F:metal ion binding"/>
    <property type="evidence" value="ECO:0007669"/>
    <property type="project" value="UniProtKB-KW"/>
</dbReference>
<accession>A0A9D7XSR1</accession>
<evidence type="ECO:0000256" key="3">
    <source>
        <dbReference type="ARBA" id="ARBA00023027"/>
    </source>
</evidence>
<dbReference type="GO" id="GO:0051287">
    <property type="term" value="F:NAD binding"/>
    <property type="evidence" value="ECO:0007669"/>
    <property type="project" value="InterPro"/>
</dbReference>
<feature type="non-terminal residue" evidence="4">
    <location>
        <position position="1"/>
    </location>
</feature>
<comment type="caution">
    <text evidence="4">The sequence shown here is derived from an EMBL/GenBank/DDBJ whole genome shotgun (WGS) entry which is preliminary data.</text>
</comment>
<dbReference type="Proteomes" id="UP000808337">
    <property type="component" value="Unassembled WGS sequence"/>
</dbReference>
<dbReference type="SUPFAM" id="SSF53659">
    <property type="entry name" value="Isocitrate/Isopropylmalate dehydrogenase-like"/>
    <property type="match status" value="1"/>
</dbReference>
<evidence type="ECO:0000313" key="5">
    <source>
        <dbReference type="Proteomes" id="UP000808337"/>
    </source>
</evidence>
<keyword evidence="1" id="KW-0479">Metal-binding</keyword>
<reference evidence="4 5" key="1">
    <citation type="submission" date="2020-10" db="EMBL/GenBank/DDBJ databases">
        <title>Connecting structure to function with the recovery of over 1000 high-quality activated sludge metagenome-assembled genomes encoding full-length rRNA genes using long-read sequencing.</title>
        <authorList>
            <person name="Singleton C.M."/>
            <person name="Petriglieri F."/>
            <person name="Kristensen J.M."/>
            <person name="Kirkegaard R.H."/>
            <person name="Michaelsen T.Y."/>
            <person name="Andersen M.H."/>
            <person name="Karst S.M."/>
            <person name="Dueholm M.S."/>
            <person name="Nielsen P.H."/>
            <person name="Albertsen M."/>
        </authorList>
    </citation>
    <scope>NUCLEOTIDE SEQUENCE [LARGE SCALE GENOMIC DNA]</scope>
    <source>
        <strain evidence="4">Ribe_18-Q3-R11-54_MAXAC.273</strain>
    </source>
</reference>
<dbReference type="PANTHER" id="PTHR30004:SF6">
    <property type="entry name" value="D-THREONATE 4-PHOSPHATE DEHYDROGENASE"/>
    <property type="match status" value="1"/>
</dbReference>
<dbReference type="Gene3D" id="3.40.718.10">
    <property type="entry name" value="Isopropylmalate Dehydrogenase"/>
    <property type="match status" value="1"/>
</dbReference>
<dbReference type="GO" id="GO:0016491">
    <property type="term" value="F:oxidoreductase activity"/>
    <property type="evidence" value="ECO:0007669"/>
    <property type="project" value="UniProtKB-KW"/>
</dbReference>
<evidence type="ECO:0000313" key="4">
    <source>
        <dbReference type="EMBL" id="MBK9982798.1"/>
    </source>
</evidence>
<proteinExistence type="predicted"/>
<evidence type="ECO:0000256" key="1">
    <source>
        <dbReference type="ARBA" id="ARBA00022723"/>
    </source>
</evidence>
<sequence length="139" mass="15533">ENGNIGREEEDILRPAIIEAKKSGDIIMGPYPADGFFGAMNHKKFDAVFAMYHDQGLIPFKMLHFQDGVNFTAGLPYVRTSPDHGTAFEIAGKNEADPSSFRASLFAALDIYKSRERFKKDHANAVRKTPKPSEIPEEM</sequence>
<dbReference type="EMBL" id="JADKGY010000008">
    <property type="protein sequence ID" value="MBK9982798.1"/>
    <property type="molecule type" value="Genomic_DNA"/>
</dbReference>
<dbReference type="PANTHER" id="PTHR30004">
    <property type="entry name" value="4-HYDROXYTHREONINE-4-PHOSPHATE DEHYDROGENASE"/>
    <property type="match status" value="1"/>
</dbReference>
<keyword evidence="3" id="KW-0520">NAD</keyword>
<dbReference type="Pfam" id="PF04166">
    <property type="entry name" value="PdxA"/>
    <property type="match status" value="1"/>
</dbReference>
<evidence type="ECO:0000256" key="2">
    <source>
        <dbReference type="ARBA" id="ARBA00023002"/>
    </source>
</evidence>
<dbReference type="AlphaFoldDB" id="A0A9D7XSR1"/>